<reference evidence="3" key="1">
    <citation type="submission" date="2019-04" db="EMBL/GenBank/DDBJ databases">
        <title>Draft genome sequence of Pseudonocardiaceae bacterium SL3-2-4.</title>
        <authorList>
            <person name="Ningsih F."/>
            <person name="Yokota A."/>
            <person name="Sakai Y."/>
            <person name="Nanatani K."/>
            <person name="Yabe S."/>
            <person name="Oetari A."/>
            <person name="Sjamsuridzal W."/>
        </authorList>
    </citation>
    <scope>NUCLEOTIDE SEQUENCE [LARGE SCALE GENOMIC DNA]</scope>
    <source>
        <strain evidence="3">SL3-2-4</strain>
    </source>
</reference>
<evidence type="ECO:0008006" key="4">
    <source>
        <dbReference type="Google" id="ProtNLM"/>
    </source>
</evidence>
<dbReference type="InterPro" id="IPR024520">
    <property type="entry name" value="DUF3558"/>
</dbReference>
<sequence>MTQPTLNLSKYESDPCSALTASQLTPFGASTSGSRGESAVGPQCRWRSPDAFNGTTVTVSVLTKAHGLEGIYQNRDKFPVFRPTQVSGYPAVDGDITDAAHGECTTGVATSQGAGFQVAVHVQNETSAQYKTPCTVSEQVAQIVIGNLKGGG</sequence>
<organism evidence="2 3">
    <name type="scientific">Gandjariella thermophila</name>
    <dbReference type="NCBI Taxonomy" id="1931992"/>
    <lineage>
        <taxon>Bacteria</taxon>
        <taxon>Bacillati</taxon>
        <taxon>Actinomycetota</taxon>
        <taxon>Actinomycetes</taxon>
        <taxon>Pseudonocardiales</taxon>
        <taxon>Pseudonocardiaceae</taxon>
        <taxon>Gandjariella</taxon>
    </lineage>
</organism>
<feature type="region of interest" description="Disordered" evidence="1">
    <location>
        <begin position="28"/>
        <end position="47"/>
    </location>
</feature>
<evidence type="ECO:0000313" key="2">
    <source>
        <dbReference type="EMBL" id="GDY33739.1"/>
    </source>
</evidence>
<name>A0A4D4JHH8_9PSEU</name>
<accession>A0A4D4JHH8</accession>
<proteinExistence type="predicted"/>
<dbReference type="AlphaFoldDB" id="A0A4D4JHH8"/>
<evidence type="ECO:0000256" key="1">
    <source>
        <dbReference type="SAM" id="MobiDB-lite"/>
    </source>
</evidence>
<evidence type="ECO:0000313" key="3">
    <source>
        <dbReference type="Proteomes" id="UP000298860"/>
    </source>
</evidence>
<protein>
    <recommendedName>
        <fullName evidence="4">DUF3558 domain-containing protein</fullName>
    </recommendedName>
</protein>
<dbReference type="Proteomes" id="UP000298860">
    <property type="component" value="Unassembled WGS sequence"/>
</dbReference>
<dbReference type="Pfam" id="PF12079">
    <property type="entry name" value="DUF3558"/>
    <property type="match status" value="1"/>
</dbReference>
<keyword evidence="3" id="KW-1185">Reference proteome</keyword>
<gene>
    <name evidence="2" type="ORF">GTS_53720</name>
</gene>
<comment type="caution">
    <text evidence="2">The sequence shown here is derived from an EMBL/GenBank/DDBJ whole genome shotgun (WGS) entry which is preliminary data.</text>
</comment>
<dbReference type="EMBL" id="BJFL01000053">
    <property type="protein sequence ID" value="GDY33739.1"/>
    <property type="molecule type" value="Genomic_DNA"/>
</dbReference>